<dbReference type="EMBL" id="JACHDY010000002">
    <property type="protein sequence ID" value="MBB5317001.1"/>
    <property type="molecule type" value="Genomic_DNA"/>
</dbReference>
<protein>
    <submittedName>
        <fullName evidence="1">Uncharacterized protein</fullName>
    </submittedName>
</protein>
<organism evidence="1 2">
    <name type="scientific">Tunturiibacter empetritectus</name>
    <dbReference type="NCBI Taxonomy" id="3069691"/>
    <lineage>
        <taxon>Bacteria</taxon>
        <taxon>Pseudomonadati</taxon>
        <taxon>Acidobacteriota</taxon>
        <taxon>Terriglobia</taxon>
        <taxon>Terriglobales</taxon>
        <taxon>Acidobacteriaceae</taxon>
        <taxon>Tunturiibacter</taxon>
    </lineage>
</organism>
<dbReference type="AlphaFoldDB" id="A0A7W8IIH2"/>
<proteinExistence type="predicted"/>
<name>A0A7W8IIH2_9BACT</name>
<dbReference type="InterPro" id="IPR045730">
    <property type="entry name" value="DUF6084"/>
</dbReference>
<accession>A0A7W8IIH2</accession>
<dbReference type="Pfam" id="PF19562">
    <property type="entry name" value="DUF6084"/>
    <property type="match status" value="1"/>
</dbReference>
<reference evidence="1" key="1">
    <citation type="submission" date="2020-08" db="EMBL/GenBank/DDBJ databases">
        <title>Genomic Encyclopedia of Type Strains, Phase IV (KMG-V): Genome sequencing to study the core and pangenomes of soil and plant-associated prokaryotes.</title>
        <authorList>
            <person name="Whitman W."/>
        </authorList>
    </citation>
    <scope>NUCLEOTIDE SEQUENCE [LARGE SCALE GENOMIC DNA]</scope>
    <source>
        <strain evidence="1">M8UP27</strain>
    </source>
</reference>
<dbReference type="Proteomes" id="UP000568106">
    <property type="component" value="Unassembled WGS sequence"/>
</dbReference>
<comment type="caution">
    <text evidence="1">The sequence shown here is derived from an EMBL/GenBank/DDBJ whole genome shotgun (WGS) entry which is preliminary data.</text>
</comment>
<gene>
    <name evidence="1" type="ORF">HDF09_001670</name>
</gene>
<evidence type="ECO:0000313" key="1">
    <source>
        <dbReference type="EMBL" id="MBB5317001.1"/>
    </source>
</evidence>
<sequence length="216" mass="24776">MPDLSFQIEGASVVPFAAAPTLAFKLQVKNAAVNETIHTIALRCQIQIEVTRRRYAPEEQERMLDLFGTPDRWSQTLRSLHWTNLNMVIPAFAGAATVADLHVPCTFDFNVAATKYFEGLTEGDIPLNIFFSGTVFYAPPDSGLQVAPISWEQEARFKLPVKIWREMMDSYYPNQVWLSLRRDVFDRLYRYKMQHGIPSWEQTLEEVLPMEATVKS</sequence>
<keyword evidence="2" id="KW-1185">Reference proteome</keyword>
<evidence type="ECO:0000313" key="2">
    <source>
        <dbReference type="Proteomes" id="UP000568106"/>
    </source>
</evidence>